<dbReference type="NCBIfam" id="TIGR02352">
    <property type="entry name" value="thiamin_ThiO"/>
    <property type="match status" value="1"/>
</dbReference>
<dbReference type="PANTHER" id="PTHR13847:SF289">
    <property type="entry name" value="GLYCINE OXIDASE"/>
    <property type="match status" value="1"/>
</dbReference>
<protein>
    <recommendedName>
        <fullName evidence="5">glycine oxidase</fullName>
        <ecNumber evidence="5">1.4.3.19</ecNumber>
    </recommendedName>
</protein>
<evidence type="ECO:0000313" key="7">
    <source>
        <dbReference type="EMBL" id="CAA9481711.1"/>
    </source>
</evidence>
<keyword evidence="2" id="KW-0784">Thiamine biosynthesis</keyword>
<evidence type="ECO:0000256" key="2">
    <source>
        <dbReference type="ARBA" id="ARBA00022977"/>
    </source>
</evidence>
<dbReference type="AlphaFoldDB" id="A0A6J4S2C7"/>
<accession>A0A6J4S2C7</accession>
<dbReference type="GO" id="GO:0009228">
    <property type="term" value="P:thiamine biosynthetic process"/>
    <property type="evidence" value="ECO:0007669"/>
    <property type="project" value="UniProtKB-KW"/>
</dbReference>
<sequence length="379" mass="39728">MSLQVQPDAVVLGGGPIGLATAWRAAQRGLRVTVLDAGVPAAWNVAAGMLAPATEAEFGEKALLELGLRSAAAYEQFARDLARASSLDPGFRYGGTLVVARDRDDAEELDRLYAFRQSLGLEVERLLPTKARRAEPALAPTVRLALDFPRDHSIDPRRLVPALEAAVVAAGGDVRHNARVTGLRVRNGRVAGVGLAGGEEIAAGRVLIAGGAWVSGLEGLPDHARVPVRPVKGQVLRLRDPNGPGLVERSIRTLDAYLVPRADGGYVLGATMEEQGFDLTPTAGGVFELLRDLSEVLPGILELELEEVLCGLRPATPDNMPAIGAGALPGLFWAAGHYRNGILLTPATAELAAAALAGEPLPDWASGCSPERFTAEVAA</sequence>
<name>A0A6J4S2C7_9ACTN</name>
<dbReference type="InterPro" id="IPR036188">
    <property type="entry name" value="FAD/NAD-bd_sf"/>
</dbReference>
<evidence type="ECO:0000256" key="1">
    <source>
        <dbReference type="ARBA" id="ARBA00004948"/>
    </source>
</evidence>
<reference evidence="7" key="1">
    <citation type="submission" date="2020-02" db="EMBL/GenBank/DDBJ databases">
        <authorList>
            <person name="Meier V. D."/>
        </authorList>
    </citation>
    <scope>NUCLEOTIDE SEQUENCE</scope>
    <source>
        <strain evidence="7">AVDCRST_MAG69</strain>
    </source>
</reference>
<organism evidence="7">
    <name type="scientific">uncultured Solirubrobacteraceae bacterium</name>
    <dbReference type="NCBI Taxonomy" id="1162706"/>
    <lineage>
        <taxon>Bacteria</taxon>
        <taxon>Bacillati</taxon>
        <taxon>Actinomycetota</taxon>
        <taxon>Thermoleophilia</taxon>
        <taxon>Solirubrobacterales</taxon>
        <taxon>Solirubrobacteraceae</taxon>
        <taxon>environmental samples</taxon>
    </lineage>
</organism>
<dbReference type="PRINTS" id="PR00411">
    <property type="entry name" value="PNDRDTASEI"/>
</dbReference>
<dbReference type="GO" id="GO:0050660">
    <property type="term" value="F:flavin adenine dinucleotide binding"/>
    <property type="evidence" value="ECO:0007669"/>
    <property type="project" value="InterPro"/>
</dbReference>
<dbReference type="GO" id="GO:0009229">
    <property type="term" value="P:thiamine diphosphate biosynthetic process"/>
    <property type="evidence" value="ECO:0007669"/>
    <property type="project" value="UniProtKB-UniPathway"/>
</dbReference>
<gene>
    <name evidence="7" type="ORF">AVDCRST_MAG69-817</name>
</gene>
<feature type="domain" description="FAD dependent oxidoreductase" evidence="6">
    <location>
        <begin position="8"/>
        <end position="354"/>
    </location>
</feature>
<dbReference type="EC" id="1.4.3.19" evidence="5"/>
<dbReference type="SUPFAM" id="SSF54373">
    <property type="entry name" value="FAD-linked reductases, C-terminal domain"/>
    <property type="match status" value="1"/>
</dbReference>
<evidence type="ECO:0000256" key="4">
    <source>
        <dbReference type="ARBA" id="ARBA00049872"/>
    </source>
</evidence>
<dbReference type="EMBL" id="CADCVP010000102">
    <property type="protein sequence ID" value="CAA9481711.1"/>
    <property type="molecule type" value="Genomic_DNA"/>
</dbReference>
<dbReference type="PANTHER" id="PTHR13847">
    <property type="entry name" value="SARCOSINE DEHYDROGENASE-RELATED"/>
    <property type="match status" value="1"/>
</dbReference>
<proteinExistence type="predicted"/>
<dbReference type="Gene3D" id="3.30.9.10">
    <property type="entry name" value="D-Amino Acid Oxidase, subunit A, domain 2"/>
    <property type="match status" value="1"/>
</dbReference>
<dbReference type="InterPro" id="IPR006076">
    <property type="entry name" value="FAD-dep_OxRdtase"/>
</dbReference>
<comment type="pathway">
    <text evidence="1">Cofactor biosynthesis; thiamine diphosphate biosynthesis.</text>
</comment>
<comment type="catalytic activity">
    <reaction evidence="4">
        <text>glycine + O2 + H2O = glyoxylate + H2O2 + NH4(+)</text>
        <dbReference type="Rhea" id="RHEA:11532"/>
        <dbReference type="ChEBI" id="CHEBI:15377"/>
        <dbReference type="ChEBI" id="CHEBI:15379"/>
        <dbReference type="ChEBI" id="CHEBI:16240"/>
        <dbReference type="ChEBI" id="CHEBI:28938"/>
        <dbReference type="ChEBI" id="CHEBI:36655"/>
        <dbReference type="ChEBI" id="CHEBI:57305"/>
        <dbReference type="EC" id="1.4.3.19"/>
    </reaction>
</comment>
<evidence type="ECO:0000256" key="5">
    <source>
        <dbReference type="ARBA" id="ARBA00050018"/>
    </source>
</evidence>
<dbReference type="Pfam" id="PF01266">
    <property type="entry name" value="DAO"/>
    <property type="match status" value="1"/>
</dbReference>
<dbReference type="InterPro" id="IPR012727">
    <property type="entry name" value="Gly_oxidase_ThiO"/>
</dbReference>
<evidence type="ECO:0000259" key="6">
    <source>
        <dbReference type="Pfam" id="PF01266"/>
    </source>
</evidence>
<dbReference type="UniPathway" id="UPA00060"/>
<keyword evidence="3 7" id="KW-0560">Oxidoreductase</keyword>
<evidence type="ECO:0000256" key="3">
    <source>
        <dbReference type="ARBA" id="ARBA00023002"/>
    </source>
</evidence>
<dbReference type="SUPFAM" id="SSF51905">
    <property type="entry name" value="FAD/NAD(P)-binding domain"/>
    <property type="match status" value="1"/>
</dbReference>
<dbReference type="GO" id="GO:0005737">
    <property type="term" value="C:cytoplasm"/>
    <property type="evidence" value="ECO:0007669"/>
    <property type="project" value="TreeGrafter"/>
</dbReference>
<dbReference type="Gene3D" id="3.50.50.60">
    <property type="entry name" value="FAD/NAD(P)-binding domain"/>
    <property type="match status" value="1"/>
</dbReference>
<dbReference type="GO" id="GO:0043799">
    <property type="term" value="F:glycine oxidase activity"/>
    <property type="evidence" value="ECO:0007669"/>
    <property type="project" value="UniProtKB-EC"/>
</dbReference>